<keyword evidence="3 5" id="KW-1133">Transmembrane helix</keyword>
<keyword evidence="4 5" id="KW-0472">Membrane</keyword>
<evidence type="ECO:0000256" key="1">
    <source>
        <dbReference type="ARBA" id="ARBA00004370"/>
    </source>
</evidence>
<dbReference type="InterPro" id="IPR050307">
    <property type="entry name" value="Sterol_Desaturase_Related"/>
</dbReference>
<feature type="transmembrane region" description="Helical" evidence="5">
    <location>
        <begin position="268"/>
        <end position="288"/>
    </location>
</feature>
<dbReference type="GO" id="GO:0005506">
    <property type="term" value="F:iron ion binding"/>
    <property type="evidence" value="ECO:0007669"/>
    <property type="project" value="InterPro"/>
</dbReference>
<reference evidence="7" key="1">
    <citation type="journal article" date="2011" name="PLoS ONE">
        <title>Next Generation Sequencing Provides Rapid Access to the Genome of Puccinia striiformis f. sp. tritici, the Causal Agent of Wheat Stripe Rust.</title>
        <authorList>
            <person name="Cantu D."/>
            <person name="Govindarajulu M."/>
            <person name="Kozik A."/>
            <person name="Wang M."/>
            <person name="Chen X."/>
            <person name="Kojima K.K."/>
            <person name="Jurka J."/>
            <person name="Michelmore R.W."/>
            <person name="Dubcovsky J."/>
        </authorList>
    </citation>
    <scope>NUCLEOTIDE SEQUENCE</scope>
    <source>
        <strain evidence="7">PST-130</strain>
    </source>
</reference>
<feature type="domain" description="Fatty acid hydroxylase" evidence="6">
    <location>
        <begin position="276"/>
        <end position="404"/>
    </location>
</feature>
<evidence type="ECO:0000256" key="5">
    <source>
        <dbReference type="SAM" id="Phobius"/>
    </source>
</evidence>
<evidence type="ECO:0000256" key="4">
    <source>
        <dbReference type="ARBA" id="ARBA00023136"/>
    </source>
</evidence>
<evidence type="ECO:0000256" key="2">
    <source>
        <dbReference type="ARBA" id="ARBA00022692"/>
    </source>
</evidence>
<feature type="transmembrane region" description="Helical" evidence="5">
    <location>
        <begin position="118"/>
        <end position="143"/>
    </location>
</feature>
<protein>
    <submittedName>
        <fullName evidence="7">C-5 sterol desaturase</fullName>
    </submittedName>
</protein>
<sequence>MDIILDSADRLMLDCWWSRIFPINYDEPKSFDPIVSSLVLTKARTTQCLNLLNQATISCNSDLDCYFSGDELQSHPHQVLRKCLITGVLNPNLNTTIASSHQQCLSRFGRDHLFRQSLSIFVIVFVGISFIYFFLSTLSYFFIFDHRLKNHPKYLRDQIKLEIACALKAFGPIDILALPLHLAQVRGHSKLYDDVSDIKGISCFTLAKPVLDFFNLTETFRDNSRLLGPKASPWPPTHLSSYPILHDTAKQILSVLQNSFHHDFGGGWFYLILSCFLFLIFTDLAYLIHRFEHHPLVYKHIHKTHHKWVIPTPYASYAFHPLDGFLQSLPYNVFIFIFPFHRVLYLFAFFFITVWTILIHDSELIVGHRLESYINSPSHHTLHHLYFNCNFGQYCTWTDRLFSTYRHPNLDDKLALDSKKHKPILHKIAKIS</sequence>
<dbReference type="GO" id="GO:0016020">
    <property type="term" value="C:membrane"/>
    <property type="evidence" value="ECO:0007669"/>
    <property type="project" value="UniProtKB-SubCell"/>
</dbReference>
<dbReference type="GO" id="GO:0008610">
    <property type="term" value="P:lipid biosynthetic process"/>
    <property type="evidence" value="ECO:0007669"/>
    <property type="project" value="InterPro"/>
</dbReference>
<evidence type="ECO:0000256" key="3">
    <source>
        <dbReference type="ARBA" id="ARBA00022989"/>
    </source>
</evidence>
<feature type="transmembrane region" description="Helical" evidence="5">
    <location>
        <begin position="333"/>
        <end position="359"/>
    </location>
</feature>
<accession>G3JX02</accession>
<dbReference type="InterPro" id="IPR006694">
    <property type="entry name" value="Fatty_acid_hydroxylase"/>
</dbReference>
<evidence type="ECO:0000259" key="6">
    <source>
        <dbReference type="Pfam" id="PF04116"/>
    </source>
</evidence>
<dbReference type="GO" id="GO:0016491">
    <property type="term" value="F:oxidoreductase activity"/>
    <property type="evidence" value="ECO:0007669"/>
    <property type="project" value="InterPro"/>
</dbReference>
<proteinExistence type="predicted"/>
<dbReference type="Pfam" id="PF04116">
    <property type="entry name" value="FA_hydroxylase"/>
    <property type="match status" value="1"/>
</dbReference>
<dbReference type="EMBL" id="JN033203">
    <property type="protein sequence ID" value="AEM61133.1"/>
    <property type="molecule type" value="Genomic_DNA"/>
</dbReference>
<organism evidence="7">
    <name type="scientific">Puccinia striiformis f. sp. tritici</name>
    <dbReference type="NCBI Taxonomy" id="168172"/>
    <lineage>
        <taxon>Eukaryota</taxon>
        <taxon>Fungi</taxon>
        <taxon>Dikarya</taxon>
        <taxon>Basidiomycota</taxon>
        <taxon>Pucciniomycotina</taxon>
        <taxon>Pucciniomycetes</taxon>
        <taxon>Pucciniales</taxon>
        <taxon>Pucciniaceae</taxon>
        <taxon>Puccinia</taxon>
    </lineage>
</organism>
<keyword evidence="2 5" id="KW-0812">Transmembrane</keyword>
<dbReference type="PANTHER" id="PTHR11863">
    <property type="entry name" value="STEROL DESATURASE"/>
    <property type="match status" value="1"/>
</dbReference>
<comment type="subcellular location">
    <subcellularLocation>
        <location evidence="1">Membrane</location>
    </subcellularLocation>
</comment>
<evidence type="ECO:0000313" key="7">
    <source>
        <dbReference type="EMBL" id="AEM61133.1"/>
    </source>
</evidence>
<name>G3JX02_9BASI</name>
<dbReference type="AlphaFoldDB" id="G3JX02"/>